<dbReference type="InParanoid" id="A0A166BK30"/>
<sequence>MSLHLGLTQDLQENILITDAGDAVLSDVALASAISVLPNDVTSDGITAHDAAYLPQEVFESSTYDAAAVDVYAFGTVLYQGSQTLPQQSNGEDEGHNDQTVLSVLTSLLGKWSRLFFFRSTSSAGPPMSVL</sequence>
<protein>
    <recommendedName>
        <fullName evidence="3">Protein kinase domain-containing protein</fullName>
    </recommendedName>
</protein>
<dbReference type="AlphaFoldDB" id="A0A166BK30"/>
<accession>A0A166BK30</accession>
<dbReference type="OrthoDB" id="413582at2759"/>
<dbReference type="InterPro" id="IPR011009">
    <property type="entry name" value="Kinase-like_dom_sf"/>
</dbReference>
<dbReference type="EMBL" id="KV425891">
    <property type="protein sequence ID" value="KZW01820.1"/>
    <property type="molecule type" value="Genomic_DNA"/>
</dbReference>
<proteinExistence type="predicted"/>
<dbReference type="Gene3D" id="1.10.510.10">
    <property type="entry name" value="Transferase(Phosphotransferase) domain 1"/>
    <property type="match status" value="1"/>
</dbReference>
<gene>
    <name evidence="1" type="ORF">EXIGLDRAFT_760427</name>
</gene>
<dbReference type="SUPFAM" id="SSF56112">
    <property type="entry name" value="Protein kinase-like (PK-like)"/>
    <property type="match status" value="1"/>
</dbReference>
<reference evidence="1 2" key="1">
    <citation type="journal article" date="2016" name="Mol. Biol. Evol.">
        <title>Comparative Genomics of Early-Diverging Mushroom-Forming Fungi Provides Insights into the Origins of Lignocellulose Decay Capabilities.</title>
        <authorList>
            <person name="Nagy L.G."/>
            <person name="Riley R."/>
            <person name="Tritt A."/>
            <person name="Adam C."/>
            <person name="Daum C."/>
            <person name="Floudas D."/>
            <person name="Sun H."/>
            <person name="Yadav J.S."/>
            <person name="Pangilinan J."/>
            <person name="Larsson K.H."/>
            <person name="Matsuura K."/>
            <person name="Barry K."/>
            <person name="Labutti K."/>
            <person name="Kuo R."/>
            <person name="Ohm R.A."/>
            <person name="Bhattacharya S.S."/>
            <person name="Shirouzu T."/>
            <person name="Yoshinaga Y."/>
            <person name="Martin F.M."/>
            <person name="Grigoriev I.V."/>
            <person name="Hibbett D.S."/>
        </authorList>
    </citation>
    <scope>NUCLEOTIDE SEQUENCE [LARGE SCALE GENOMIC DNA]</scope>
    <source>
        <strain evidence="1 2">HHB12029</strain>
    </source>
</reference>
<evidence type="ECO:0000313" key="2">
    <source>
        <dbReference type="Proteomes" id="UP000077266"/>
    </source>
</evidence>
<name>A0A166BK30_EXIGL</name>
<organism evidence="1 2">
    <name type="scientific">Exidia glandulosa HHB12029</name>
    <dbReference type="NCBI Taxonomy" id="1314781"/>
    <lineage>
        <taxon>Eukaryota</taxon>
        <taxon>Fungi</taxon>
        <taxon>Dikarya</taxon>
        <taxon>Basidiomycota</taxon>
        <taxon>Agaricomycotina</taxon>
        <taxon>Agaricomycetes</taxon>
        <taxon>Auriculariales</taxon>
        <taxon>Exidiaceae</taxon>
        <taxon>Exidia</taxon>
    </lineage>
</organism>
<keyword evidence="2" id="KW-1185">Reference proteome</keyword>
<evidence type="ECO:0008006" key="3">
    <source>
        <dbReference type="Google" id="ProtNLM"/>
    </source>
</evidence>
<dbReference type="Proteomes" id="UP000077266">
    <property type="component" value="Unassembled WGS sequence"/>
</dbReference>
<evidence type="ECO:0000313" key="1">
    <source>
        <dbReference type="EMBL" id="KZW01820.1"/>
    </source>
</evidence>